<accession>A0A4Y2PFD1</accession>
<dbReference type="AlphaFoldDB" id="A0A4Y2PFD1"/>
<comment type="caution">
    <text evidence="2">The sequence shown here is derived from an EMBL/GenBank/DDBJ whole genome shotgun (WGS) entry which is preliminary data.</text>
</comment>
<feature type="region of interest" description="Disordered" evidence="1">
    <location>
        <begin position="75"/>
        <end position="95"/>
    </location>
</feature>
<gene>
    <name evidence="2" type="ORF">AVEN_150437_1</name>
</gene>
<proteinExistence type="predicted"/>
<dbReference type="Proteomes" id="UP000499080">
    <property type="component" value="Unassembled WGS sequence"/>
</dbReference>
<sequence>MTALGLAFLLRPGPCSYHRSRPDPSRRRYALSLVRYPAHRHYYTPRVSKVCKVKEFWFTLALRFDIHHDDTKFLWPQPPQTNPRFATAPDINKKQ</sequence>
<dbReference type="EMBL" id="BGPR01010964">
    <property type="protein sequence ID" value="GBN48907.1"/>
    <property type="molecule type" value="Genomic_DNA"/>
</dbReference>
<evidence type="ECO:0000256" key="1">
    <source>
        <dbReference type="SAM" id="MobiDB-lite"/>
    </source>
</evidence>
<reference evidence="2 3" key="1">
    <citation type="journal article" date="2019" name="Sci. Rep.">
        <title>Orb-weaving spider Araneus ventricosus genome elucidates the spidroin gene catalogue.</title>
        <authorList>
            <person name="Kono N."/>
            <person name="Nakamura H."/>
            <person name="Ohtoshi R."/>
            <person name="Moran D.A.P."/>
            <person name="Shinohara A."/>
            <person name="Yoshida Y."/>
            <person name="Fujiwara M."/>
            <person name="Mori M."/>
            <person name="Tomita M."/>
            <person name="Arakawa K."/>
        </authorList>
    </citation>
    <scope>NUCLEOTIDE SEQUENCE [LARGE SCALE GENOMIC DNA]</scope>
</reference>
<keyword evidence="3" id="KW-1185">Reference proteome</keyword>
<evidence type="ECO:0000313" key="3">
    <source>
        <dbReference type="Proteomes" id="UP000499080"/>
    </source>
</evidence>
<evidence type="ECO:0000313" key="2">
    <source>
        <dbReference type="EMBL" id="GBN48907.1"/>
    </source>
</evidence>
<protein>
    <submittedName>
        <fullName evidence="2">Uncharacterized protein</fullName>
    </submittedName>
</protein>
<name>A0A4Y2PFD1_ARAVE</name>
<organism evidence="2 3">
    <name type="scientific">Araneus ventricosus</name>
    <name type="common">Orbweaver spider</name>
    <name type="synonym">Epeira ventricosa</name>
    <dbReference type="NCBI Taxonomy" id="182803"/>
    <lineage>
        <taxon>Eukaryota</taxon>
        <taxon>Metazoa</taxon>
        <taxon>Ecdysozoa</taxon>
        <taxon>Arthropoda</taxon>
        <taxon>Chelicerata</taxon>
        <taxon>Arachnida</taxon>
        <taxon>Araneae</taxon>
        <taxon>Araneomorphae</taxon>
        <taxon>Entelegynae</taxon>
        <taxon>Araneoidea</taxon>
        <taxon>Araneidae</taxon>
        <taxon>Araneus</taxon>
    </lineage>
</organism>